<proteinExistence type="predicted"/>
<evidence type="ECO:0000259" key="2">
    <source>
        <dbReference type="Pfam" id="PF13180"/>
    </source>
</evidence>
<feature type="domain" description="Lon proteolytic" evidence="1">
    <location>
        <begin position="198"/>
        <end position="294"/>
    </location>
</feature>
<comment type="caution">
    <text evidence="3">The sequence shown here is derived from an EMBL/GenBank/DDBJ whole genome shotgun (WGS) entry which is preliminary data.</text>
</comment>
<evidence type="ECO:0000313" key="4">
    <source>
        <dbReference type="Proteomes" id="UP000052013"/>
    </source>
</evidence>
<dbReference type="AlphaFoldDB" id="A0A0R1SLE9"/>
<dbReference type="InterPro" id="IPR008269">
    <property type="entry name" value="Lon_proteolytic"/>
</dbReference>
<organism evidence="3 4">
    <name type="scientific">Lentilactobacillus diolivorans DSM 14421</name>
    <dbReference type="NCBI Taxonomy" id="1423739"/>
    <lineage>
        <taxon>Bacteria</taxon>
        <taxon>Bacillati</taxon>
        <taxon>Bacillota</taxon>
        <taxon>Bacilli</taxon>
        <taxon>Lactobacillales</taxon>
        <taxon>Lactobacillaceae</taxon>
        <taxon>Lentilactobacillus</taxon>
    </lineage>
</organism>
<dbReference type="SUPFAM" id="SSF54211">
    <property type="entry name" value="Ribosomal protein S5 domain 2-like"/>
    <property type="match status" value="1"/>
</dbReference>
<dbReference type="GO" id="GO:0004176">
    <property type="term" value="F:ATP-dependent peptidase activity"/>
    <property type="evidence" value="ECO:0007669"/>
    <property type="project" value="InterPro"/>
</dbReference>
<dbReference type="EMBL" id="AZEY01000058">
    <property type="protein sequence ID" value="KRL65739.1"/>
    <property type="molecule type" value="Genomic_DNA"/>
</dbReference>
<dbReference type="Pfam" id="PF13180">
    <property type="entry name" value="PDZ_2"/>
    <property type="match status" value="1"/>
</dbReference>
<protein>
    <submittedName>
        <fullName evidence="3">S16 family peptidase</fullName>
    </submittedName>
</protein>
<accession>A0A0R1SLE9</accession>
<dbReference type="InterPro" id="IPR014721">
    <property type="entry name" value="Ribsml_uS5_D2-typ_fold_subgr"/>
</dbReference>
<dbReference type="RefSeq" id="WP_057864618.1">
    <property type="nucleotide sequence ID" value="NZ_AZEY01000058.1"/>
</dbReference>
<dbReference type="Gene3D" id="3.30.230.10">
    <property type="match status" value="1"/>
</dbReference>
<dbReference type="InterPro" id="IPR020568">
    <property type="entry name" value="Ribosomal_Su5_D2-typ_SF"/>
</dbReference>
<dbReference type="NCBIfam" id="NF041438">
    <property type="entry name" value="SepM_fam_S16"/>
    <property type="match status" value="1"/>
</dbReference>
<feature type="domain" description="PDZ" evidence="2">
    <location>
        <begin position="124"/>
        <end position="195"/>
    </location>
</feature>
<dbReference type="GO" id="GO:0005524">
    <property type="term" value="F:ATP binding"/>
    <property type="evidence" value="ECO:0007669"/>
    <property type="project" value="InterPro"/>
</dbReference>
<dbReference type="GO" id="GO:0006508">
    <property type="term" value="P:proteolysis"/>
    <property type="evidence" value="ECO:0007669"/>
    <property type="project" value="InterPro"/>
</dbReference>
<dbReference type="PATRIC" id="fig|1423739.3.peg.3216"/>
<dbReference type="InterPro" id="IPR036034">
    <property type="entry name" value="PDZ_sf"/>
</dbReference>
<sequence>MRKTGYKKYVLLGIALVVFLAGLFWPLPNYIEGPGDASDLSKIVAIKNHPDKHKGMFMLTSVSIMQARPVTYLYAKLSPYYSVESDENITAGQDMKEYDKVQHFYMESSIGEAIYTAYKHAHQSVKRTYNGIYVLDIQKKSKFYHRLKVGDVVVRINDHKFNSSNGFVNYVKKQKLGQRVTVEYRRNGKDHQVTAPLIKIAKHRAGIGITLTDDVKVTTGVPIKVNPGQVGGPSGGLMFSLQIYSQLTNSNLRHGQKVAGTGTVDAQGNVGEIGGIDKKIIAAKKNGAKIFLAPYIKPTKSILKLEPGHQTNYQLAKATAKKYAPSMKVIPVKSFSQTVSSLQQFQTK</sequence>
<dbReference type="SUPFAM" id="SSF50156">
    <property type="entry name" value="PDZ domain-like"/>
    <property type="match status" value="1"/>
</dbReference>
<dbReference type="InterPro" id="IPR001478">
    <property type="entry name" value="PDZ"/>
</dbReference>
<dbReference type="GO" id="GO:0030163">
    <property type="term" value="P:protein catabolic process"/>
    <property type="evidence" value="ECO:0007669"/>
    <property type="project" value="InterPro"/>
</dbReference>
<dbReference type="Proteomes" id="UP000052013">
    <property type="component" value="Unassembled WGS sequence"/>
</dbReference>
<dbReference type="STRING" id="1423739.FC85_GL003087"/>
<evidence type="ECO:0000259" key="1">
    <source>
        <dbReference type="Pfam" id="PF05362"/>
    </source>
</evidence>
<reference evidence="3 4" key="1">
    <citation type="journal article" date="2015" name="Genome Announc.">
        <title>Expanding the biotechnology potential of lactobacilli through comparative genomics of 213 strains and associated genera.</title>
        <authorList>
            <person name="Sun Z."/>
            <person name="Harris H.M."/>
            <person name="McCann A."/>
            <person name="Guo C."/>
            <person name="Argimon S."/>
            <person name="Zhang W."/>
            <person name="Yang X."/>
            <person name="Jeffery I.B."/>
            <person name="Cooney J.C."/>
            <person name="Kagawa T.F."/>
            <person name="Liu W."/>
            <person name="Song Y."/>
            <person name="Salvetti E."/>
            <person name="Wrobel A."/>
            <person name="Rasinkangas P."/>
            <person name="Parkhill J."/>
            <person name="Rea M.C."/>
            <person name="O'Sullivan O."/>
            <person name="Ritari J."/>
            <person name="Douillard F.P."/>
            <person name="Paul Ross R."/>
            <person name="Yang R."/>
            <person name="Briner A.E."/>
            <person name="Felis G.E."/>
            <person name="de Vos W.M."/>
            <person name="Barrangou R."/>
            <person name="Klaenhammer T.R."/>
            <person name="Caufield P.W."/>
            <person name="Cui Y."/>
            <person name="Zhang H."/>
            <person name="O'Toole P.W."/>
        </authorList>
    </citation>
    <scope>NUCLEOTIDE SEQUENCE [LARGE SCALE GENOMIC DNA]</scope>
    <source>
        <strain evidence="3 4">DSM 14421</strain>
    </source>
</reference>
<name>A0A0R1SLE9_9LACO</name>
<dbReference type="GO" id="GO:0004252">
    <property type="term" value="F:serine-type endopeptidase activity"/>
    <property type="evidence" value="ECO:0007669"/>
    <property type="project" value="InterPro"/>
</dbReference>
<dbReference type="InterPro" id="IPR027065">
    <property type="entry name" value="Lon_Prtase"/>
</dbReference>
<dbReference type="PANTHER" id="PTHR10046">
    <property type="entry name" value="ATP DEPENDENT LON PROTEASE FAMILY MEMBER"/>
    <property type="match status" value="1"/>
</dbReference>
<evidence type="ECO:0000313" key="3">
    <source>
        <dbReference type="EMBL" id="KRL65739.1"/>
    </source>
</evidence>
<dbReference type="Pfam" id="PF05362">
    <property type="entry name" value="Lon_C"/>
    <property type="match status" value="1"/>
</dbReference>
<gene>
    <name evidence="3" type="ORF">FC85_GL003087</name>
</gene>